<dbReference type="Pfam" id="PF07714">
    <property type="entry name" value="PK_Tyr_Ser-Thr"/>
    <property type="match status" value="1"/>
</dbReference>
<feature type="domain" description="Protein kinase" evidence="2">
    <location>
        <begin position="30"/>
        <end position="340"/>
    </location>
</feature>
<evidence type="ECO:0000256" key="1">
    <source>
        <dbReference type="SAM" id="MobiDB-lite"/>
    </source>
</evidence>
<dbReference type="GO" id="GO:0005524">
    <property type="term" value="F:ATP binding"/>
    <property type="evidence" value="ECO:0007669"/>
    <property type="project" value="InterPro"/>
</dbReference>
<sequence>MVQNVPPVPEGCLKNFNPCGTITNLLQSEISKRQILGMAPASTVHSQAPSGKRAKQSLGLPEYICRRFSLAEIKIATNDFDEHLRLNSKSSVGSDQFSNEVLLLCQLSHPNLVPLIGYCIDEPEMILVYEFMLNGSLSDRLFVTDSDNDPLPLKQRLQICIGVARGLHYLHAGVKNCIIHRGVKSSNILLDEKGEAKLTDLGWSKMGPPSLSKALIRMESRVMGPPGTIGYMAPEYAMKGELSDKADIFSFGVVLLEVLSGRRANDIIVTMEEQTHLIDWTQKCIREGTINQIIDPYLMGKIAPECFKIYMDIATSCVRMKGTQRPTIGEVEVALEHALELQESKDMDPGIGGAHQYMYPILEYTRTDSPPEEDESVCESGSSTSARLSLDTATPIGQ</sequence>
<dbReference type="GO" id="GO:0004714">
    <property type="term" value="F:transmembrane receptor protein tyrosine kinase activity"/>
    <property type="evidence" value="ECO:0007669"/>
    <property type="project" value="InterPro"/>
</dbReference>
<dbReference type="AlphaFoldDB" id="A0A2N9HB85"/>
<dbReference type="PROSITE" id="PS50011">
    <property type="entry name" value="PROTEIN_KINASE_DOM"/>
    <property type="match status" value="1"/>
</dbReference>
<dbReference type="PANTHER" id="PTHR27003:SF451">
    <property type="entry name" value="PROTEIN KINASE DOMAIN-CONTAINING PROTEIN"/>
    <property type="match status" value="1"/>
</dbReference>
<organism evidence="3">
    <name type="scientific">Fagus sylvatica</name>
    <name type="common">Beechnut</name>
    <dbReference type="NCBI Taxonomy" id="28930"/>
    <lineage>
        <taxon>Eukaryota</taxon>
        <taxon>Viridiplantae</taxon>
        <taxon>Streptophyta</taxon>
        <taxon>Embryophyta</taxon>
        <taxon>Tracheophyta</taxon>
        <taxon>Spermatophyta</taxon>
        <taxon>Magnoliopsida</taxon>
        <taxon>eudicotyledons</taxon>
        <taxon>Gunneridae</taxon>
        <taxon>Pentapetalae</taxon>
        <taxon>rosids</taxon>
        <taxon>fabids</taxon>
        <taxon>Fagales</taxon>
        <taxon>Fagaceae</taxon>
        <taxon>Fagus</taxon>
    </lineage>
</organism>
<dbReference type="PANTHER" id="PTHR27003">
    <property type="entry name" value="OS07G0166700 PROTEIN"/>
    <property type="match status" value="1"/>
</dbReference>
<dbReference type="InterPro" id="IPR011009">
    <property type="entry name" value="Kinase-like_dom_sf"/>
</dbReference>
<dbReference type="InterPro" id="IPR001245">
    <property type="entry name" value="Ser-Thr/Tyr_kinase_cat_dom"/>
</dbReference>
<evidence type="ECO:0000259" key="2">
    <source>
        <dbReference type="PROSITE" id="PS50011"/>
    </source>
</evidence>
<feature type="compositionally biased region" description="Polar residues" evidence="1">
    <location>
        <begin position="379"/>
        <end position="398"/>
    </location>
</feature>
<dbReference type="EMBL" id="OIVN01003132">
    <property type="protein sequence ID" value="SPD09023.1"/>
    <property type="molecule type" value="Genomic_DNA"/>
</dbReference>
<dbReference type="InterPro" id="IPR000719">
    <property type="entry name" value="Prot_kinase_dom"/>
</dbReference>
<name>A0A2N9HB85_FAGSY</name>
<evidence type="ECO:0000313" key="3">
    <source>
        <dbReference type="EMBL" id="SPD09023.1"/>
    </source>
</evidence>
<protein>
    <recommendedName>
        <fullName evidence="2">Protein kinase domain-containing protein</fullName>
    </recommendedName>
</protein>
<dbReference type="GO" id="GO:0005886">
    <property type="term" value="C:plasma membrane"/>
    <property type="evidence" value="ECO:0007669"/>
    <property type="project" value="TreeGrafter"/>
</dbReference>
<dbReference type="Gene3D" id="3.30.200.20">
    <property type="entry name" value="Phosphorylase Kinase, domain 1"/>
    <property type="match status" value="1"/>
</dbReference>
<gene>
    <name evidence="3" type="ORF">FSB_LOCUS36905</name>
</gene>
<reference evidence="3" key="1">
    <citation type="submission" date="2018-02" db="EMBL/GenBank/DDBJ databases">
        <authorList>
            <person name="Cohen D.B."/>
            <person name="Kent A.D."/>
        </authorList>
    </citation>
    <scope>NUCLEOTIDE SEQUENCE</scope>
</reference>
<dbReference type="Gene3D" id="1.10.510.10">
    <property type="entry name" value="Transferase(Phosphotransferase) domain 1"/>
    <property type="match status" value="1"/>
</dbReference>
<feature type="region of interest" description="Disordered" evidence="1">
    <location>
        <begin position="366"/>
        <end position="398"/>
    </location>
</feature>
<accession>A0A2N9HB85</accession>
<dbReference type="GO" id="GO:0009506">
    <property type="term" value="C:plasmodesma"/>
    <property type="evidence" value="ECO:0007669"/>
    <property type="project" value="TreeGrafter"/>
</dbReference>
<proteinExistence type="predicted"/>
<dbReference type="InterPro" id="IPR045272">
    <property type="entry name" value="ANXUR1/2-like"/>
</dbReference>
<dbReference type="SUPFAM" id="SSF56112">
    <property type="entry name" value="Protein kinase-like (PK-like)"/>
    <property type="match status" value="1"/>
</dbReference>